<evidence type="ECO:0000313" key="9">
    <source>
        <dbReference type="Proteomes" id="UP001201985"/>
    </source>
</evidence>
<feature type="domain" description="EamA" evidence="7">
    <location>
        <begin position="8"/>
        <end position="139"/>
    </location>
</feature>
<feature type="transmembrane region" description="Helical" evidence="6">
    <location>
        <begin position="94"/>
        <end position="115"/>
    </location>
</feature>
<dbReference type="InterPro" id="IPR050638">
    <property type="entry name" value="AA-Vitamin_Transporters"/>
</dbReference>
<protein>
    <submittedName>
        <fullName evidence="8">EamA family transporter</fullName>
    </submittedName>
</protein>
<evidence type="ECO:0000256" key="6">
    <source>
        <dbReference type="SAM" id="Phobius"/>
    </source>
</evidence>
<dbReference type="RefSeq" id="WP_120009320.1">
    <property type="nucleotide sequence ID" value="NZ_JALBUU010000125.1"/>
</dbReference>
<comment type="subcellular location">
    <subcellularLocation>
        <location evidence="1">Membrane</location>
        <topology evidence="1">Multi-pass membrane protein</topology>
    </subcellularLocation>
</comment>
<feature type="region of interest" description="Disordered" evidence="5">
    <location>
        <begin position="310"/>
        <end position="343"/>
    </location>
</feature>
<feature type="compositionally biased region" description="Gly residues" evidence="5">
    <location>
        <begin position="318"/>
        <end position="328"/>
    </location>
</feature>
<keyword evidence="9" id="KW-1185">Reference proteome</keyword>
<name>A0ABS9WAX0_9PROT</name>
<dbReference type="InterPro" id="IPR000620">
    <property type="entry name" value="EamA_dom"/>
</dbReference>
<evidence type="ECO:0000256" key="3">
    <source>
        <dbReference type="ARBA" id="ARBA00022989"/>
    </source>
</evidence>
<evidence type="ECO:0000259" key="7">
    <source>
        <dbReference type="Pfam" id="PF00892"/>
    </source>
</evidence>
<organism evidence="8 9">
    <name type="scientific">Teichococcus vastitatis</name>
    <dbReference type="NCBI Taxonomy" id="2307076"/>
    <lineage>
        <taxon>Bacteria</taxon>
        <taxon>Pseudomonadati</taxon>
        <taxon>Pseudomonadota</taxon>
        <taxon>Alphaproteobacteria</taxon>
        <taxon>Acetobacterales</taxon>
        <taxon>Roseomonadaceae</taxon>
        <taxon>Roseomonas</taxon>
    </lineage>
</organism>
<feature type="transmembrane region" description="Helical" evidence="6">
    <location>
        <begin position="190"/>
        <end position="210"/>
    </location>
</feature>
<accession>A0ABS9WAX0</accession>
<proteinExistence type="predicted"/>
<feature type="transmembrane region" description="Helical" evidence="6">
    <location>
        <begin position="127"/>
        <end position="144"/>
    </location>
</feature>
<reference evidence="8 9" key="1">
    <citation type="submission" date="2022-03" db="EMBL/GenBank/DDBJ databases">
        <title>Complete genome analysis of Roseomonas KG 17.1 : a prolific producer of plant growth promoters.</title>
        <authorList>
            <person name="Saadouli I."/>
            <person name="Najjari A."/>
            <person name="Mosbah A."/>
            <person name="Ouzari H.I."/>
        </authorList>
    </citation>
    <scope>NUCLEOTIDE SEQUENCE [LARGE SCALE GENOMIC DNA]</scope>
    <source>
        <strain evidence="8 9">KG17-1</strain>
    </source>
</reference>
<keyword evidence="3 6" id="KW-1133">Transmembrane helix</keyword>
<feature type="transmembrane region" description="Helical" evidence="6">
    <location>
        <begin position="66"/>
        <end position="88"/>
    </location>
</feature>
<dbReference type="PANTHER" id="PTHR32322">
    <property type="entry name" value="INNER MEMBRANE TRANSPORTER"/>
    <property type="match status" value="1"/>
</dbReference>
<dbReference type="Proteomes" id="UP001201985">
    <property type="component" value="Unassembled WGS sequence"/>
</dbReference>
<evidence type="ECO:0000256" key="4">
    <source>
        <dbReference type="ARBA" id="ARBA00023136"/>
    </source>
</evidence>
<dbReference type="Pfam" id="PF00892">
    <property type="entry name" value="EamA"/>
    <property type="match status" value="2"/>
</dbReference>
<feature type="transmembrane region" description="Helical" evidence="6">
    <location>
        <begin position="156"/>
        <end position="178"/>
    </location>
</feature>
<comment type="caution">
    <text evidence="8">The sequence shown here is derived from an EMBL/GenBank/DDBJ whole genome shotgun (WGS) entry which is preliminary data.</text>
</comment>
<feature type="transmembrane region" description="Helical" evidence="6">
    <location>
        <begin position="34"/>
        <end position="54"/>
    </location>
</feature>
<evidence type="ECO:0000256" key="5">
    <source>
        <dbReference type="SAM" id="MobiDB-lite"/>
    </source>
</evidence>
<keyword evidence="4 6" id="KW-0472">Membrane</keyword>
<feature type="transmembrane region" description="Helical" evidence="6">
    <location>
        <begin position="257"/>
        <end position="276"/>
    </location>
</feature>
<feature type="domain" description="EamA" evidence="7">
    <location>
        <begin position="164"/>
        <end position="299"/>
    </location>
</feature>
<evidence type="ECO:0000313" key="8">
    <source>
        <dbReference type="EMBL" id="MCI0756373.1"/>
    </source>
</evidence>
<feature type="transmembrane region" description="Helical" evidence="6">
    <location>
        <begin position="222"/>
        <end position="245"/>
    </location>
</feature>
<sequence length="343" mass="35229">MTLTWLHALFVVMCLVWGATWMAVKIGIESVPPVFFAGTRFMAAGGILLCILWWRGIAGRIARVDLPRLAVVTLLMISATYALLFWGAQFVSSGLAAILDLALMPVALLAIAALLGEERFSPARAAGVALGVAGLFLLFGPQALNGEPGRSGAGTAMGFLGGGAIVLSAFFYSLGSVLARPLLRIYPPALVSGVTTLGGGVVLLAGALALEPGAVAALSGQWGGAAWISWGFLVLCGSLVAYTAYLRLVHEWGASRAGAYAFVSPIIAVLLGVLAFGETVTGTDMLGMMVMLVGAWLALRPVEQGLAASREVRSPGKSGHGARQGGTPGAPVLPEAAPDGRFG</sequence>
<keyword evidence="2 6" id="KW-0812">Transmembrane</keyword>
<dbReference type="PANTHER" id="PTHR32322:SF14">
    <property type="entry name" value="PROTEIN PAGO"/>
    <property type="match status" value="1"/>
</dbReference>
<dbReference type="EMBL" id="JALBUU010000125">
    <property type="protein sequence ID" value="MCI0756373.1"/>
    <property type="molecule type" value="Genomic_DNA"/>
</dbReference>
<gene>
    <name evidence="8" type="ORF">MON41_22300</name>
</gene>
<evidence type="ECO:0000256" key="2">
    <source>
        <dbReference type="ARBA" id="ARBA00022692"/>
    </source>
</evidence>
<dbReference type="InterPro" id="IPR037185">
    <property type="entry name" value="EmrE-like"/>
</dbReference>
<dbReference type="SUPFAM" id="SSF103481">
    <property type="entry name" value="Multidrug resistance efflux transporter EmrE"/>
    <property type="match status" value="2"/>
</dbReference>
<evidence type="ECO:0000256" key="1">
    <source>
        <dbReference type="ARBA" id="ARBA00004141"/>
    </source>
</evidence>